<keyword evidence="2" id="KW-0804">Transcription</keyword>
<sequence>MLGASDAVGARIEQLQFDLGEGPCVSAFSDARPVLVSDLGAADPSGRWPMFTRAAQALGVGALFAFPLQVGISGIGVLDCYRANPGALEAEAEALAVADAVTLALLNYQAQLTTEGGPGDGADLFDLSWRNHAVVHQATGALAARLKIDTGEALARLRGYAFRHARRVDEVAEDVMAGRLDLGEEQE</sequence>
<comment type="caution">
    <text evidence="4">The sequence shown here is derived from an EMBL/GenBank/DDBJ whole genome shotgun (WGS) entry which is preliminary data.</text>
</comment>
<dbReference type="SUPFAM" id="SSF55781">
    <property type="entry name" value="GAF domain-like"/>
    <property type="match status" value="1"/>
</dbReference>
<proteinExistence type="predicted"/>
<dbReference type="Gene3D" id="1.10.10.10">
    <property type="entry name" value="Winged helix-like DNA-binding domain superfamily/Winged helix DNA-binding domain"/>
    <property type="match status" value="1"/>
</dbReference>
<dbReference type="Gene3D" id="3.30.450.40">
    <property type="match status" value="1"/>
</dbReference>
<dbReference type="InterPro" id="IPR029016">
    <property type="entry name" value="GAF-like_dom_sf"/>
</dbReference>
<organism evidence="4 5">
    <name type="scientific">Gandjariella thermophila</name>
    <dbReference type="NCBI Taxonomy" id="1931992"/>
    <lineage>
        <taxon>Bacteria</taxon>
        <taxon>Bacillati</taxon>
        <taxon>Actinomycetota</taxon>
        <taxon>Actinomycetes</taxon>
        <taxon>Pseudonocardiales</taxon>
        <taxon>Pseudonocardiaceae</taxon>
        <taxon>Gandjariella</taxon>
    </lineage>
</organism>
<dbReference type="Proteomes" id="UP000298860">
    <property type="component" value="Unassembled WGS sequence"/>
</dbReference>
<evidence type="ECO:0000313" key="4">
    <source>
        <dbReference type="EMBL" id="GDY32033.1"/>
    </source>
</evidence>
<dbReference type="InterPro" id="IPR005561">
    <property type="entry name" value="ANTAR"/>
</dbReference>
<evidence type="ECO:0000256" key="1">
    <source>
        <dbReference type="ARBA" id="ARBA00023015"/>
    </source>
</evidence>
<name>A0A4D4JDR2_9PSEU</name>
<protein>
    <recommendedName>
        <fullName evidence="3">ANTAR domain-containing protein</fullName>
    </recommendedName>
</protein>
<accession>A0A4D4JDR2</accession>
<evidence type="ECO:0000256" key="2">
    <source>
        <dbReference type="ARBA" id="ARBA00023163"/>
    </source>
</evidence>
<dbReference type="InterPro" id="IPR036388">
    <property type="entry name" value="WH-like_DNA-bd_sf"/>
</dbReference>
<dbReference type="Pfam" id="PF03861">
    <property type="entry name" value="ANTAR"/>
    <property type="match status" value="1"/>
</dbReference>
<gene>
    <name evidence="4" type="ORF">GTS_36660</name>
</gene>
<dbReference type="SMART" id="SM01012">
    <property type="entry name" value="ANTAR"/>
    <property type="match status" value="1"/>
</dbReference>
<reference evidence="5" key="1">
    <citation type="submission" date="2019-04" db="EMBL/GenBank/DDBJ databases">
        <title>Draft genome sequence of Pseudonocardiaceae bacterium SL3-2-4.</title>
        <authorList>
            <person name="Ningsih F."/>
            <person name="Yokota A."/>
            <person name="Sakai Y."/>
            <person name="Nanatani K."/>
            <person name="Yabe S."/>
            <person name="Oetari A."/>
            <person name="Sjamsuridzal W."/>
        </authorList>
    </citation>
    <scope>NUCLEOTIDE SEQUENCE [LARGE SCALE GENOMIC DNA]</scope>
    <source>
        <strain evidence="5">SL3-2-4</strain>
    </source>
</reference>
<evidence type="ECO:0000313" key="5">
    <source>
        <dbReference type="Proteomes" id="UP000298860"/>
    </source>
</evidence>
<dbReference type="AlphaFoldDB" id="A0A4D4JDR2"/>
<keyword evidence="5" id="KW-1185">Reference proteome</keyword>
<keyword evidence="1" id="KW-0805">Transcription regulation</keyword>
<dbReference type="EMBL" id="BJFL01000020">
    <property type="protein sequence ID" value="GDY32033.1"/>
    <property type="molecule type" value="Genomic_DNA"/>
</dbReference>
<dbReference type="GO" id="GO:0003723">
    <property type="term" value="F:RNA binding"/>
    <property type="evidence" value="ECO:0007669"/>
    <property type="project" value="InterPro"/>
</dbReference>
<evidence type="ECO:0000259" key="3">
    <source>
        <dbReference type="SMART" id="SM01012"/>
    </source>
</evidence>
<feature type="domain" description="ANTAR" evidence="3">
    <location>
        <begin position="97"/>
        <end position="176"/>
    </location>
</feature>